<dbReference type="SUPFAM" id="SSF69118">
    <property type="entry name" value="AhpD-like"/>
    <property type="match status" value="1"/>
</dbReference>
<dbReference type="Proteomes" id="UP000275663">
    <property type="component" value="Chromosome"/>
</dbReference>
<dbReference type="OrthoDB" id="3667834at2"/>
<reference evidence="2 3" key="1">
    <citation type="journal article" date="2011" name="Int. J. Syst. Evol. Microbiol.">
        <title>Description of Undibacterium oligocarboniphilum sp. nov., isolated from purified water, and Undibacterium pigrum strain CCUG 49012 as the type strain of Undibacterium parvum sp. nov., and emended descriptions of the genus Undibacterium and the species Undibacterium pigrum.</title>
        <authorList>
            <person name="Eder W."/>
            <person name="Wanner G."/>
            <person name="Ludwig W."/>
            <person name="Busse H.J."/>
            <person name="Ziemke-Kageler F."/>
            <person name="Lang E."/>
        </authorList>
    </citation>
    <scope>NUCLEOTIDE SEQUENCE [LARGE SCALE GENOMIC DNA]</scope>
    <source>
        <strain evidence="2 3">DSM 23061</strain>
    </source>
</reference>
<sequence length="184" mass="19931">MSQFPIHNMETAPEDSKPLLQAATQAYGFTPNLFAGMATSPSLLEAYMSVTSIFNNTKLSETERQIILMSANRIHGCTYCMAAHSLIASSSGVPAEVVTALRNNSPIADAKLEALRQFSIVMVNARGWPSENDMQALIAAGYSQQTVLEVILGISMKVMSNYTNHVLQTPLDGVFESTAWTAPN</sequence>
<accession>A0A3Q9BPX6</accession>
<dbReference type="GO" id="GO:0051920">
    <property type="term" value="F:peroxiredoxin activity"/>
    <property type="evidence" value="ECO:0007669"/>
    <property type="project" value="InterPro"/>
</dbReference>
<proteinExistence type="predicted"/>
<protein>
    <submittedName>
        <fullName evidence="2">Carboxymuconolactone decarboxylase family protein</fullName>
    </submittedName>
</protein>
<dbReference type="PANTHER" id="PTHR35446:SF3">
    <property type="entry name" value="CMD DOMAIN-CONTAINING PROTEIN"/>
    <property type="match status" value="1"/>
</dbReference>
<dbReference type="RefSeq" id="WP_126127157.1">
    <property type="nucleotide sequence ID" value="NZ_CP034464.1"/>
</dbReference>
<name>A0A3Q9BPX6_9BURK</name>
<dbReference type="KEGG" id="upv:EJN92_07035"/>
<dbReference type="Pfam" id="PF02627">
    <property type="entry name" value="CMD"/>
    <property type="match status" value="1"/>
</dbReference>
<evidence type="ECO:0000259" key="1">
    <source>
        <dbReference type="Pfam" id="PF02627"/>
    </source>
</evidence>
<gene>
    <name evidence="2" type="ORF">EJN92_07035</name>
</gene>
<dbReference type="PANTHER" id="PTHR35446">
    <property type="entry name" value="SI:CH211-175M2.5"/>
    <property type="match status" value="1"/>
</dbReference>
<feature type="domain" description="Carboxymuconolactone decarboxylase-like" evidence="1">
    <location>
        <begin position="53"/>
        <end position="108"/>
    </location>
</feature>
<dbReference type="InterPro" id="IPR029032">
    <property type="entry name" value="AhpD-like"/>
</dbReference>
<evidence type="ECO:0000313" key="3">
    <source>
        <dbReference type="Proteomes" id="UP000275663"/>
    </source>
</evidence>
<organism evidence="2 3">
    <name type="scientific">Undibacterium parvum</name>
    <dbReference type="NCBI Taxonomy" id="401471"/>
    <lineage>
        <taxon>Bacteria</taxon>
        <taxon>Pseudomonadati</taxon>
        <taxon>Pseudomonadota</taxon>
        <taxon>Betaproteobacteria</taxon>
        <taxon>Burkholderiales</taxon>
        <taxon>Oxalobacteraceae</taxon>
        <taxon>Undibacterium</taxon>
    </lineage>
</organism>
<dbReference type="InterPro" id="IPR003779">
    <property type="entry name" value="CMD-like"/>
</dbReference>
<dbReference type="Gene3D" id="1.20.1290.10">
    <property type="entry name" value="AhpD-like"/>
    <property type="match status" value="1"/>
</dbReference>
<evidence type="ECO:0000313" key="2">
    <source>
        <dbReference type="EMBL" id="AZP11772.1"/>
    </source>
</evidence>
<dbReference type="AlphaFoldDB" id="A0A3Q9BPX6"/>
<dbReference type="EMBL" id="CP034464">
    <property type="protein sequence ID" value="AZP11772.1"/>
    <property type="molecule type" value="Genomic_DNA"/>
</dbReference>
<keyword evidence="3" id="KW-1185">Reference proteome</keyword>